<evidence type="ECO:0000256" key="3">
    <source>
        <dbReference type="ARBA" id="ARBA00010031"/>
    </source>
</evidence>
<evidence type="ECO:0000256" key="6">
    <source>
        <dbReference type="ARBA" id="ARBA00022729"/>
    </source>
</evidence>
<evidence type="ECO:0000256" key="9">
    <source>
        <dbReference type="PROSITE-ProRule" id="PRU01356"/>
    </source>
</evidence>
<feature type="region of interest" description="Disordered" evidence="10">
    <location>
        <begin position="94"/>
        <end position="114"/>
    </location>
</feature>
<reference evidence="13" key="1">
    <citation type="journal article" date="2023" name="Mol. Phylogenet. Evol.">
        <title>Genome-scale phylogeny and comparative genomics of the fungal order Sordariales.</title>
        <authorList>
            <person name="Hensen N."/>
            <person name="Bonometti L."/>
            <person name="Westerberg I."/>
            <person name="Brannstrom I.O."/>
            <person name="Guillou S."/>
            <person name="Cros-Aarteil S."/>
            <person name="Calhoun S."/>
            <person name="Haridas S."/>
            <person name="Kuo A."/>
            <person name="Mondo S."/>
            <person name="Pangilinan J."/>
            <person name="Riley R."/>
            <person name="LaButti K."/>
            <person name="Andreopoulos B."/>
            <person name="Lipzen A."/>
            <person name="Chen C."/>
            <person name="Yan M."/>
            <person name="Daum C."/>
            <person name="Ng V."/>
            <person name="Clum A."/>
            <person name="Steindorff A."/>
            <person name="Ohm R.A."/>
            <person name="Martin F."/>
            <person name="Silar P."/>
            <person name="Natvig D.O."/>
            <person name="Lalanne C."/>
            <person name="Gautier V."/>
            <person name="Ament-Velasquez S.L."/>
            <person name="Kruys A."/>
            <person name="Hutchinson M.I."/>
            <person name="Powell A.J."/>
            <person name="Barry K."/>
            <person name="Miller A.N."/>
            <person name="Grigoriev I.V."/>
            <person name="Debuchy R."/>
            <person name="Gladieux P."/>
            <person name="Hiltunen Thoren M."/>
            <person name="Johannesson H."/>
        </authorList>
    </citation>
    <scope>NUCLEOTIDE SEQUENCE</scope>
    <source>
        <strain evidence="13">PSN293</strain>
    </source>
</reference>
<feature type="chain" id="PRO_5042831391" evidence="11">
    <location>
        <begin position="17"/>
        <end position="149"/>
    </location>
</feature>
<feature type="disulfide bond" evidence="9">
    <location>
        <begin position="39"/>
        <end position="46"/>
    </location>
</feature>
<feature type="binding site" description="axial binding residue" evidence="9">
    <location>
        <position position="43"/>
    </location>
    <ligand>
        <name>heme</name>
        <dbReference type="ChEBI" id="CHEBI:30413"/>
    </ligand>
    <ligandPart>
        <name>Fe</name>
        <dbReference type="ChEBI" id="CHEBI:18248"/>
    </ligandPart>
</feature>
<evidence type="ECO:0000259" key="12">
    <source>
        <dbReference type="PROSITE" id="PS52012"/>
    </source>
</evidence>
<comment type="caution">
    <text evidence="13">The sequence shown here is derived from an EMBL/GenBank/DDBJ whole genome shotgun (WGS) entry which is preliminary data.</text>
</comment>
<dbReference type="InterPro" id="IPR008427">
    <property type="entry name" value="Extracellular_membr_CFEM_dom"/>
</dbReference>
<dbReference type="GO" id="GO:0005576">
    <property type="term" value="C:extracellular region"/>
    <property type="evidence" value="ECO:0007669"/>
    <property type="project" value="UniProtKB-SubCell"/>
</dbReference>
<keyword evidence="5" id="KW-0336">GPI-anchor</keyword>
<keyword evidence="8" id="KW-0449">Lipoprotein</keyword>
<evidence type="ECO:0000256" key="10">
    <source>
        <dbReference type="SAM" id="MobiDB-lite"/>
    </source>
</evidence>
<accession>A0AAN6YLR1</accession>
<evidence type="ECO:0000256" key="11">
    <source>
        <dbReference type="SAM" id="SignalP"/>
    </source>
</evidence>
<dbReference type="Pfam" id="PF05730">
    <property type="entry name" value="CFEM"/>
    <property type="match status" value="1"/>
</dbReference>
<keyword evidence="9" id="KW-0349">Heme</keyword>
<dbReference type="PROSITE" id="PS52012">
    <property type="entry name" value="CFEM"/>
    <property type="match status" value="1"/>
</dbReference>
<feature type="signal peptide" evidence="11">
    <location>
        <begin position="1"/>
        <end position="16"/>
    </location>
</feature>
<evidence type="ECO:0000313" key="13">
    <source>
        <dbReference type="EMBL" id="KAK4219002.1"/>
    </source>
</evidence>
<keyword evidence="7 9" id="KW-1015">Disulfide bond</keyword>
<dbReference type="EMBL" id="MU858050">
    <property type="protein sequence ID" value="KAK4219002.1"/>
    <property type="molecule type" value="Genomic_DNA"/>
</dbReference>
<feature type="domain" description="CFEM" evidence="12">
    <location>
        <begin position="1"/>
        <end position="113"/>
    </location>
</feature>
<keyword evidence="6 11" id="KW-0732">Signal</keyword>
<dbReference type="AlphaFoldDB" id="A0AAN6YLR1"/>
<keyword evidence="14" id="KW-1185">Reference proteome</keyword>
<comment type="subcellular location">
    <subcellularLocation>
        <location evidence="1">Membrane</location>
        <topology evidence="1">Lipid-anchor</topology>
        <topology evidence="1">GPI-anchor</topology>
    </subcellularLocation>
    <subcellularLocation>
        <location evidence="2">Secreted</location>
    </subcellularLocation>
</comment>
<evidence type="ECO:0000256" key="1">
    <source>
        <dbReference type="ARBA" id="ARBA00004589"/>
    </source>
</evidence>
<keyword evidence="5" id="KW-0472">Membrane</keyword>
<proteinExistence type="inferred from homology"/>
<evidence type="ECO:0000313" key="14">
    <source>
        <dbReference type="Proteomes" id="UP001301769"/>
    </source>
</evidence>
<keyword evidence="4" id="KW-0964">Secreted</keyword>
<dbReference type="GO" id="GO:0046872">
    <property type="term" value="F:metal ion binding"/>
    <property type="evidence" value="ECO:0007669"/>
    <property type="project" value="UniProtKB-UniRule"/>
</dbReference>
<keyword evidence="9" id="KW-0479">Metal-binding</keyword>
<evidence type="ECO:0000256" key="4">
    <source>
        <dbReference type="ARBA" id="ARBA00022525"/>
    </source>
</evidence>
<keyword evidence="9" id="KW-0408">Iron</keyword>
<protein>
    <submittedName>
        <fullName evidence="13">Cell wall protein</fullName>
    </submittedName>
</protein>
<feature type="compositionally biased region" description="Low complexity" evidence="10">
    <location>
        <begin position="97"/>
        <end position="114"/>
    </location>
</feature>
<evidence type="ECO:0000256" key="8">
    <source>
        <dbReference type="ARBA" id="ARBA00023288"/>
    </source>
</evidence>
<gene>
    <name evidence="13" type="ORF">QBC37DRAFT_395176</name>
</gene>
<evidence type="ECO:0000256" key="7">
    <source>
        <dbReference type="ARBA" id="ARBA00023157"/>
    </source>
</evidence>
<reference evidence="13" key="2">
    <citation type="submission" date="2023-05" db="EMBL/GenBank/DDBJ databases">
        <authorList>
            <consortium name="Lawrence Berkeley National Laboratory"/>
            <person name="Steindorff A."/>
            <person name="Hensen N."/>
            <person name="Bonometti L."/>
            <person name="Westerberg I."/>
            <person name="Brannstrom I.O."/>
            <person name="Guillou S."/>
            <person name="Cros-Aarteil S."/>
            <person name="Calhoun S."/>
            <person name="Haridas S."/>
            <person name="Kuo A."/>
            <person name="Mondo S."/>
            <person name="Pangilinan J."/>
            <person name="Riley R."/>
            <person name="Labutti K."/>
            <person name="Andreopoulos B."/>
            <person name="Lipzen A."/>
            <person name="Chen C."/>
            <person name="Yanf M."/>
            <person name="Daum C."/>
            <person name="Ng V."/>
            <person name="Clum A."/>
            <person name="Ohm R."/>
            <person name="Martin F."/>
            <person name="Silar P."/>
            <person name="Natvig D."/>
            <person name="Lalanne C."/>
            <person name="Gautier V."/>
            <person name="Ament-Velasquez S.L."/>
            <person name="Kruys A."/>
            <person name="Hutchinson M.I."/>
            <person name="Powell A.J."/>
            <person name="Barry K."/>
            <person name="Miller A.N."/>
            <person name="Grigoriev I.V."/>
            <person name="Debuchy R."/>
            <person name="Gladieux P."/>
            <person name="Thoren M.H."/>
            <person name="Johannesson H."/>
        </authorList>
    </citation>
    <scope>NUCLEOTIDE SEQUENCE</scope>
    <source>
        <strain evidence="13">PSN293</strain>
    </source>
</reference>
<evidence type="ECO:0000256" key="5">
    <source>
        <dbReference type="ARBA" id="ARBA00022622"/>
    </source>
</evidence>
<dbReference type="Proteomes" id="UP001301769">
    <property type="component" value="Unassembled WGS sequence"/>
</dbReference>
<name>A0AAN6YLR1_9PEZI</name>
<dbReference type="GO" id="GO:0098552">
    <property type="term" value="C:side of membrane"/>
    <property type="evidence" value="ECO:0007669"/>
    <property type="project" value="UniProtKB-KW"/>
</dbReference>
<comment type="similarity">
    <text evidence="3">Belongs to the RBT5 family.</text>
</comment>
<sequence length="149" mass="14040">MKAATIVLALVGAVMAQNMEGQPACATSCLISAISAAGCAPSDVGCQCGPTQTAIGTSAFPCLLKACTANQADLIQAQSAGSAQCSKYSATAGGGETTPTGTGSNATPTPTGTGTGAIAPQTTTATGNNAAATPIAFGLAAMLGAVAAL</sequence>
<keyword evidence="5" id="KW-0325">Glycoprotein</keyword>
<organism evidence="13 14">
    <name type="scientific">Rhypophila decipiens</name>
    <dbReference type="NCBI Taxonomy" id="261697"/>
    <lineage>
        <taxon>Eukaryota</taxon>
        <taxon>Fungi</taxon>
        <taxon>Dikarya</taxon>
        <taxon>Ascomycota</taxon>
        <taxon>Pezizomycotina</taxon>
        <taxon>Sordariomycetes</taxon>
        <taxon>Sordariomycetidae</taxon>
        <taxon>Sordariales</taxon>
        <taxon>Naviculisporaceae</taxon>
        <taxon>Rhypophila</taxon>
    </lineage>
</organism>
<evidence type="ECO:0000256" key="2">
    <source>
        <dbReference type="ARBA" id="ARBA00004613"/>
    </source>
</evidence>
<comment type="caution">
    <text evidence="9">Lacks conserved residue(s) required for the propagation of feature annotation.</text>
</comment>